<protein>
    <submittedName>
        <fullName evidence="1">Uncharacterized protein</fullName>
    </submittedName>
</protein>
<dbReference type="Proteomes" id="UP001523262">
    <property type="component" value="Unassembled WGS sequence"/>
</dbReference>
<name>A0ABT0WGJ7_9BACI</name>
<evidence type="ECO:0000313" key="1">
    <source>
        <dbReference type="EMBL" id="MCM2535145.1"/>
    </source>
</evidence>
<gene>
    <name evidence="1" type="ORF">NDK43_25885</name>
</gene>
<dbReference type="EMBL" id="JAMQCR010000002">
    <property type="protein sequence ID" value="MCM2535145.1"/>
    <property type="molecule type" value="Genomic_DNA"/>
</dbReference>
<accession>A0ABT0WGJ7</accession>
<evidence type="ECO:0000313" key="2">
    <source>
        <dbReference type="Proteomes" id="UP001523262"/>
    </source>
</evidence>
<comment type="caution">
    <text evidence="1">The sequence shown here is derived from an EMBL/GenBank/DDBJ whole genome shotgun (WGS) entry which is preliminary data.</text>
</comment>
<keyword evidence="2" id="KW-1185">Reference proteome</keyword>
<proteinExistence type="predicted"/>
<organism evidence="1 2">
    <name type="scientific">Neobacillus pocheonensis</name>
    <dbReference type="NCBI Taxonomy" id="363869"/>
    <lineage>
        <taxon>Bacteria</taxon>
        <taxon>Bacillati</taxon>
        <taxon>Bacillota</taxon>
        <taxon>Bacilli</taxon>
        <taxon>Bacillales</taxon>
        <taxon>Bacillaceae</taxon>
        <taxon>Neobacillus</taxon>
    </lineage>
</organism>
<sequence length="93" mass="11202">MNTKEAYKHFEKLNYILNEMEDRYGNMPEEIECNYDEPEDQYKARMAQDILDKLRDAKRQLEWIFSPILAEGFLVKRTDGRYEIAGTDFYFTS</sequence>
<reference evidence="1 2" key="1">
    <citation type="submission" date="2022-06" db="EMBL/GenBank/DDBJ databases">
        <authorList>
            <person name="Jeon C.O."/>
        </authorList>
    </citation>
    <scope>NUCLEOTIDE SEQUENCE [LARGE SCALE GENOMIC DNA]</scope>
    <source>
        <strain evidence="1 2">KCTC 13943</strain>
    </source>
</reference>